<sequence>MNYPSIAVSGLKANESRTVNRTVTNVGEKDLIYTATVEAPASVQVEVVPKKLQFTNNVTKLSFQVTFKLIATSQENLFGSILWSTDRYKVRSPFVVSNA</sequence>
<accession>A0A830BVM6</accession>
<dbReference type="GO" id="GO:0006508">
    <property type="term" value="P:proteolysis"/>
    <property type="evidence" value="ECO:0007669"/>
    <property type="project" value="UniProtKB-KW"/>
</dbReference>
<keyword evidence="4" id="KW-0378">Hydrolase</keyword>
<dbReference type="Gene3D" id="2.60.40.2310">
    <property type="match status" value="1"/>
</dbReference>
<dbReference type="OrthoDB" id="904946at2759"/>
<dbReference type="Proteomes" id="UP000653305">
    <property type="component" value="Unassembled WGS sequence"/>
</dbReference>
<dbReference type="InterPro" id="IPR045051">
    <property type="entry name" value="SBT"/>
</dbReference>
<dbReference type="AlphaFoldDB" id="A0A830BVM6"/>
<dbReference type="PANTHER" id="PTHR10795">
    <property type="entry name" value="PROPROTEIN CONVERTASE SUBTILISIN/KEXIN"/>
    <property type="match status" value="1"/>
</dbReference>
<gene>
    <name evidence="4" type="ORF">PHJA_000760900</name>
</gene>
<dbReference type="EMBL" id="BMAC01000121">
    <property type="protein sequence ID" value="GFP86171.1"/>
    <property type="molecule type" value="Genomic_DNA"/>
</dbReference>
<evidence type="ECO:0000256" key="2">
    <source>
        <dbReference type="ARBA" id="ARBA00022729"/>
    </source>
</evidence>
<comment type="caution">
    <text evidence="4">The sequence shown here is derived from an EMBL/GenBank/DDBJ whole genome shotgun (WGS) entry which is preliminary data.</text>
</comment>
<evidence type="ECO:0000313" key="5">
    <source>
        <dbReference type="Proteomes" id="UP000653305"/>
    </source>
</evidence>
<feature type="domain" description="Subtilisin-like protease fibronectin type-III" evidence="3">
    <location>
        <begin position="1"/>
        <end position="96"/>
    </location>
</feature>
<name>A0A830BVM6_9LAMI</name>
<keyword evidence="2" id="KW-0732">Signal</keyword>
<organism evidence="4 5">
    <name type="scientific">Phtheirospermum japonicum</name>
    <dbReference type="NCBI Taxonomy" id="374723"/>
    <lineage>
        <taxon>Eukaryota</taxon>
        <taxon>Viridiplantae</taxon>
        <taxon>Streptophyta</taxon>
        <taxon>Embryophyta</taxon>
        <taxon>Tracheophyta</taxon>
        <taxon>Spermatophyta</taxon>
        <taxon>Magnoliopsida</taxon>
        <taxon>eudicotyledons</taxon>
        <taxon>Gunneridae</taxon>
        <taxon>Pentapetalae</taxon>
        <taxon>asterids</taxon>
        <taxon>lamiids</taxon>
        <taxon>Lamiales</taxon>
        <taxon>Orobanchaceae</taxon>
        <taxon>Orobanchaceae incertae sedis</taxon>
        <taxon>Phtheirospermum</taxon>
    </lineage>
</organism>
<dbReference type="InterPro" id="IPR041469">
    <property type="entry name" value="Subtilisin-like_FN3"/>
</dbReference>
<keyword evidence="5" id="KW-1185">Reference proteome</keyword>
<dbReference type="GO" id="GO:0008233">
    <property type="term" value="F:peptidase activity"/>
    <property type="evidence" value="ECO:0007669"/>
    <property type="project" value="UniProtKB-KW"/>
</dbReference>
<evidence type="ECO:0000256" key="1">
    <source>
        <dbReference type="ARBA" id="ARBA00011073"/>
    </source>
</evidence>
<protein>
    <submittedName>
        <fullName evidence="4">Co(2)-response secreted protease</fullName>
    </submittedName>
</protein>
<comment type="similarity">
    <text evidence="1">Belongs to the peptidase S8 family.</text>
</comment>
<reference evidence="4" key="1">
    <citation type="submission" date="2020-07" db="EMBL/GenBank/DDBJ databases">
        <title>Ethylene signaling mediates host invasion by parasitic plants.</title>
        <authorList>
            <person name="Yoshida S."/>
        </authorList>
    </citation>
    <scope>NUCLEOTIDE SEQUENCE</scope>
    <source>
        <strain evidence="4">Okayama</strain>
    </source>
</reference>
<proteinExistence type="inferred from homology"/>
<evidence type="ECO:0000313" key="4">
    <source>
        <dbReference type="EMBL" id="GFP86171.1"/>
    </source>
</evidence>
<keyword evidence="4" id="KW-0645">Protease</keyword>
<evidence type="ECO:0000259" key="3">
    <source>
        <dbReference type="Pfam" id="PF17766"/>
    </source>
</evidence>
<dbReference type="Pfam" id="PF17766">
    <property type="entry name" value="fn3_6"/>
    <property type="match status" value="1"/>
</dbReference>